<proteinExistence type="predicted"/>
<name>A0A820VST8_9BILA</name>
<gene>
    <name evidence="1" type="ORF">TOA249_LOCUS3791</name>
</gene>
<dbReference type="AlphaFoldDB" id="A0A820VST8"/>
<dbReference type="EMBL" id="CAJOBS010000137">
    <property type="protein sequence ID" value="CAF4505242.1"/>
    <property type="molecule type" value="Genomic_DNA"/>
</dbReference>
<evidence type="ECO:0000313" key="2">
    <source>
        <dbReference type="Proteomes" id="UP000663838"/>
    </source>
</evidence>
<reference evidence="1" key="1">
    <citation type="submission" date="2021-02" db="EMBL/GenBank/DDBJ databases">
        <authorList>
            <person name="Nowell W R."/>
        </authorList>
    </citation>
    <scope>NUCLEOTIDE SEQUENCE</scope>
</reference>
<evidence type="ECO:0000313" key="1">
    <source>
        <dbReference type="EMBL" id="CAF4505242.1"/>
    </source>
</evidence>
<accession>A0A820VST8</accession>
<protein>
    <submittedName>
        <fullName evidence="1">Uncharacterized protein</fullName>
    </submittedName>
</protein>
<comment type="caution">
    <text evidence="1">The sequence shown here is derived from an EMBL/GenBank/DDBJ whole genome shotgun (WGS) entry which is preliminary data.</text>
</comment>
<dbReference type="Proteomes" id="UP000663838">
    <property type="component" value="Unassembled WGS sequence"/>
</dbReference>
<sequence>MSSSELHFKKVLLQSLYPREEPLEFRTCLRDLENIRGVDLGFKKLSYRQYLFYTLPWIFDELFQFCLPDKYISELRVFTPASLGNTVGLSRLIKRNIVDNIASSTTSLSRVMSSNQIVELHLSRCDGLDSLSSCSFLSNIRSIQITLNYERFHSARADWTNLRVVSTLPFLNSLRLLLYGMHIPPNDTSCQIIAETASMVADFCLCF</sequence>
<organism evidence="1 2">
    <name type="scientific">Rotaria socialis</name>
    <dbReference type="NCBI Taxonomy" id="392032"/>
    <lineage>
        <taxon>Eukaryota</taxon>
        <taxon>Metazoa</taxon>
        <taxon>Spiralia</taxon>
        <taxon>Gnathifera</taxon>
        <taxon>Rotifera</taxon>
        <taxon>Eurotatoria</taxon>
        <taxon>Bdelloidea</taxon>
        <taxon>Philodinida</taxon>
        <taxon>Philodinidae</taxon>
        <taxon>Rotaria</taxon>
    </lineage>
</organism>